<evidence type="ECO:0000313" key="3">
    <source>
        <dbReference type="Proteomes" id="UP000224080"/>
    </source>
</evidence>
<keyword evidence="3" id="KW-1185">Reference proteome</keyword>
<feature type="compositionally biased region" description="Basic residues" evidence="1">
    <location>
        <begin position="1"/>
        <end position="10"/>
    </location>
</feature>
<reference evidence="2 3" key="1">
    <citation type="submission" date="2017-10" db="EMBL/GenBank/DDBJ databases">
        <title>Comparative genomics in systemic dimorphic fungi from Ajellomycetaceae.</title>
        <authorList>
            <person name="Munoz J.F."/>
            <person name="Mcewen J.G."/>
            <person name="Clay O.K."/>
            <person name="Cuomo C.A."/>
        </authorList>
    </citation>
    <scope>NUCLEOTIDE SEQUENCE [LARGE SCALE GENOMIC DNA]</scope>
    <source>
        <strain evidence="2 3">UAMH130</strain>
    </source>
</reference>
<evidence type="ECO:0000313" key="2">
    <source>
        <dbReference type="EMBL" id="PGH10389.1"/>
    </source>
</evidence>
<sequence>MSLARGHHRRPDGSDSSPCIPIKVPVATLLKNAVSRDCLHRTPRSAILSPYPARLVDQREERERVAVFFVSVSVSGIGIWSPGADVVLVDTTAQQANHSRRWKQWLHNEH</sequence>
<gene>
    <name evidence="2" type="ORF">GX51_00147</name>
</gene>
<protein>
    <submittedName>
        <fullName evidence="2">Uncharacterized protein</fullName>
    </submittedName>
</protein>
<name>A0A2B7XN47_9EURO</name>
<accession>A0A2B7XN47</accession>
<evidence type="ECO:0000256" key="1">
    <source>
        <dbReference type="SAM" id="MobiDB-lite"/>
    </source>
</evidence>
<proteinExistence type="predicted"/>
<dbReference type="EMBL" id="PDNC01000001">
    <property type="protein sequence ID" value="PGH10389.1"/>
    <property type="molecule type" value="Genomic_DNA"/>
</dbReference>
<feature type="region of interest" description="Disordered" evidence="1">
    <location>
        <begin position="1"/>
        <end position="20"/>
    </location>
</feature>
<dbReference type="AlphaFoldDB" id="A0A2B7XN47"/>
<organism evidence="2 3">
    <name type="scientific">Blastomyces parvus</name>
    <dbReference type="NCBI Taxonomy" id="2060905"/>
    <lineage>
        <taxon>Eukaryota</taxon>
        <taxon>Fungi</taxon>
        <taxon>Dikarya</taxon>
        <taxon>Ascomycota</taxon>
        <taxon>Pezizomycotina</taxon>
        <taxon>Eurotiomycetes</taxon>
        <taxon>Eurotiomycetidae</taxon>
        <taxon>Onygenales</taxon>
        <taxon>Ajellomycetaceae</taxon>
        <taxon>Blastomyces</taxon>
    </lineage>
</organism>
<comment type="caution">
    <text evidence="2">The sequence shown here is derived from an EMBL/GenBank/DDBJ whole genome shotgun (WGS) entry which is preliminary data.</text>
</comment>
<dbReference type="Proteomes" id="UP000224080">
    <property type="component" value="Unassembled WGS sequence"/>
</dbReference>